<dbReference type="GO" id="GO:0071008">
    <property type="term" value="C:U2-type post-mRNA release spliceosomal complex"/>
    <property type="evidence" value="ECO:0007669"/>
    <property type="project" value="TreeGrafter"/>
</dbReference>
<dbReference type="InterPro" id="IPR024933">
    <property type="entry name" value="TFP11"/>
</dbReference>
<keyword evidence="7" id="KW-1185">Reference proteome</keyword>
<organism evidence="6 7">
    <name type="scientific">Malassezia yamatoensis</name>
    <dbReference type="NCBI Taxonomy" id="253288"/>
    <lineage>
        <taxon>Eukaryota</taxon>
        <taxon>Fungi</taxon>
        <taxon>Dikarya</taxon>
        <taxon>Basidiomycota</taxon>
        <taxon>Ustilaginomycotina</taxon>
        <taxon>Malasseziomycetes</taxon>
        <taxon>Malasseziales</taxon>
        <taxon>Malasseziaceae</taxon>
        <taxon>Malassezia</taxon>
    </lineage>
</organism>
<dbReference type="InterPro" id="IPR045211">
    <property type="entry name" value="TFP11/STIP/Ntr1"/>
</dbReference>
<dbReference type="PANTHER" id="PTHR23329">
    <property type="entry name" value="TUFTELIN-INTERACTING PROTEIN 11-RELATED"/>
    <property type="match status" value="1"/>
</dbReference>
<evidence type="ECO:0000256" key="3">
    <source>
        <dbReference type="SAM" id="Coils"/>
    </source>
</evidence>
<keyword evidence="3" id="KW-0175">Coiled coil</keyword>
<feature type="domain" description="G-patch" evidence="5">
    <location>
        <begin position="160"/>
        <end position="197"/>
    </location>
</feature>
<dbReference type="Pfam" id="PF07842">
    <property type="entry name" value="GCFC"/>
    <property type="match status" value="1"/>
</dbReference>
<comment type="similarity">
    <text evidence="1 2">Belongs to the TFP11/STIP family.</text>
</comment>
<dbReference type="GO" id="GO:0003676">
    <property type="term" value="F:nucleic acid binding"/>
    <property type="evidence" value="ECO:0007669"/>
    <property type="project" value="InterPro"/>
</dbReference>
<protein>
    <recommendedName>
        <fullName evidence="5">G-patch domain-containing protein</fullName>
    </recommendedName>
</protein>
<accession>A0AAJ5YTB0</accession>
<dbReference type="AlphaFoldDB" id="A0AAJ5YTB0"/>
<dbReference type="GO" id="GO:0000390">
    <property type="term" value="P:spliceosomal complex disassembly"/>
    <property type="evidence" value="ECO:0007669"/>
    <property type="project" value="InterPro"/>
</dbReference>
<dbReference type="PROSITE" id="PS50174">
    <property type="entry name" value="G_PATCH"/>
    <property type="match status" value="1"/>
</dbReference>
<dbReference type="EMBL" id="CP119944">
    <property type="protein sequence ID" value="WFC98870.1"/>
    <property type="molecule type" value="Genomic_DNA"/>
</dbReference>
<evidence type="ECO:0000313" key="6">
    <source>
        <dbReference type="EMBL" id="WFC98870.1"/>
    </source>
</evidence>
<dbReference type="SMART" id="SM00443">
    <property type="entry name" value="G_patch"/>
    <property type="match status" value="1"/>
</dbReference>
<feature type="coiled-coil region" evidence="3">
    <location>
        <begin position="331"/>
        <end position="358"/>
    </location>
</feature>
<feature type="compositionally biased region" description="Acidic residues" evidence="4">
    <location>
        <begin position="79"/>
        <end position="88"/>
    </location>
</feature>
<feature type="compositionally biased region" description="Polar residues" evidence="4">
    <location>
        <begin position="136"/>
        <end position="149"/>
    </location>
</feature>
<evidence type="ECO:0000256" key="4">
    <source>
        <dbReference type="SAM" id="MobiDB-lite"/>
    </source>
</evidence>
<name>A0AAJ5YTB0_9BASI</name>
<dbReference type="PANTHER" id="PTHR23329:SF1">
    <property type="entry name" value="TUFTELIN-INTERACTING PROTEIN 11"/>
    <property type="match status" value="1"/>
</dbReference>
<feature type="compositionally biased region" description="Basic and acidic residues" evidence="4">
    <location>
        <begin position="196"/>
        <end position="211"/>
    </location>
</feature>
<comment type="subcellular location">
    <subcellularLocation>
        <location evidence="2">Nucleus</location>
    </subcellularLocation>
</comment>
<dbReference type="Pfam" id="PF01585">
    <property type="entry name" value="G-patch"/>
    <property type="match status" value="1"/>
</dbReference>
<dbReference type="InterPro" id="IPR000467">
    <property type="entry name" value="G_patch_dom"/>
</dbReference>
<feature type="compositionally biased region" description="Polar residues" evidence="4">
    <location>
        <begin position="719"/>
        <end position="728"/>
    </location>
</feature>
<keyword evidence="2" id="KW-0747">Spliceosome</keyword>
<gene>
    <name evidence="6" type="ORF">MYAM1_001603</name>
</gene>
<keyword evidence="2" id="KW-0507">mRNA processing</keyword>
<evidence type="ECO:0000256" key="1">
    <source>
        <dbReference type="ARBA" id="ARBA00010900"/>
    </source>
</evidence>
<keyword evidence="2" id="KW-0508">mRNA splicing</keyword>
<feature type="compositionally biased region" description="Basic and acidic residues" evidence="4">
    <location>
        <begin position="113"/>
        <end position="129"/>
    </location>
</feature>
<evidence type="ECO:0000259" key="5">
    <source>
        <dbReference type="PROSITE" id="PS50174"/>
    </source>
</evidence>
<feature type="region of interest" description="Disordered" evidence="4">
    <location>
        <begin position="1"/>
        <end position="244"/>
    </location>
</feature>
<evidence type="ECO:0000313" key="7">
    <source>
        <dbReference type="Proteomes" id="UP001219567"/>
    </source>
</evidence>
<dbReference type="Proteomes" id="UP001219567">
    <property type="component" value="Chromosome 2"/>
</dbReference>
<reference evidence="6 7" key="1">
    <citation type="submission" date="2023-03" db="EMBL/GenBank/DDBJ databases">
        <title>Mating type loci evolution in Malassezia.</title>
        <authorList>
            <person name="Coelho M.A."/>
        </authorList>
    </citation>
    <scope>NUCLEOTIDE SEQUENCE [LARGE SCALE GENOMIC DNA]</scope>
    <source>
        <strain evidence="6 7">CBS 9725</strain>
    </source>
</reference>
<feature type="compositionally biased region" description="Polar residues" evidence="4">
    <location>
        <begin position="65"/>
        <end position="78"/>
    </location>
</feature>
<sequence>MARRRKVLLAEGSDSNDSYASEDEDAKPSQAPSFVRASKAPAFVAASQNNPPSDTAEEVEKDDTPTANDEASAPTSQSDSEDAMDISEDTPAFLRRSVGAGLGAKLSQAQSHTQDRTSRKAASNDKRPDPPPAPRTLSSTPNVPLSRTSGSGGFDPSAYLKQMGWTGGGLGKEGEGMVNPIEVQLRPNRSGVAFGGRKEKTKQARSEERRKTGALTSSDDEDHSDQRPSLQVHSSAWKRKPKQRKPTIVYRTYEEIVAEVDEPQSGPVLDATGEQVREVDSVAAALAKHPVPTSESAQLPELRHNLQLLCNGSREALQKLAREGAAHRDRARWLDRDKHEAQRRASQIEKEREMLRSVIDAVTRLSRTAQNAHRLEDLSADVDCLLGVQANLPASVQLHLDEAVAGAMVPILRRILVDWDPLASPHAFTSTLAPWLPILQPQSSDQKQDTRVMTPYESVLWNVWMPKIRSTITSAWDVRDPATAIGLVEAWHDLLPAFLYDNLLDQLIVPKLARAVQRWSSKEPVALHIVVLPWLPIAEKRMDTVLAEAKRHWRSTLSQWRMQDGVPTELVHWRPVYNSKDWDALLLEKIVPTLSKAMRTQFVMNPANQDLSILHCVLSWRDILRDSVFSRLLESEFGVPFLRILHQWLTQSALQYDEVAAWYTFWRQHLSRDVTQLAGLANVFTKALRLINQALDMGQDRQRLALPDLRPASRHETRPTASKTNKNPINPPPVLEDISFRSIVEDFAREKDLFVLGQNQLEPITGLPLLRVASHIDGKHGVSFYLDDDVIFAARDHGDYEPISVITLLDRAGANR</sequence>
<evidence type="ECO:0000256" key="2">
    <source>
        <dbReference type="PIRNR" id="PIRNR017706"/>
    </source>
</evidence>
<dbReference type="PIRSF" id="PIRSF017706">
    <property type="entry name" value="TFIP11"/>
    <property type="match status" value="1"/>
</dbReference>
<feature type="region of interest" description="Disordered" evidence="4">
    <location>
        <begin position="706"/>
        <end position="731"/>
    </location>
</feature>
<keyword evidence="2" id="KW-0539">Nucleus</keyword>
<dbReference type="InterPro" id="IPR022783">
    <property type="entry name" value="GCFC_dom"/>
</dbReference>
<proteinExistence type="inferred from homology"/>